<evidence type="ECO:0000256" key="1">
    <source>
        <dbReference type="ARBA" id="ARBA00004202"/>
    </source>
</evidence>
<accession>A0ABR4XR87</accession>
<dbReference type="Pfam" id="PF00005">
    <property type="entry name" value="ABC_tran"/>
    <property type="match status" value="1"/>
</dbReference>
<dbReference type="PROSITE" id="PS00211">
    <property type="entry name" value="ABC_TRANSPORTER_1"/>
    <property type="match status" value="1"/>
</dbReference>
<comment type="similarity">
    <text evidence="2">Belongs to the ABC transporter superfamily.</text>
</comment>
<keyword evidence="8" id="KW-0472">Membrane</keyword>
<evidence type="ECO:0000313" key="10">
    <source>
        <dbReference type="EMBL" id="KGO31671.1"/>
    </source>
</evidence>
<dbReference type="InterPro" id="IPR017871">
    <property type="entry name" value="ABC_transporter-like_CS"/>
</dbReference>
<gene>
    <name evidence="10" type="ORF">Q757_05775</name>
</gene>
<evidence type="ECO:0000259" key="9">
    <source>
        <dbReference type="Pfam" id="PF00005"/>
    </source>
</evidence>
<dbReference type="EMBL" id="AXCV01000255">
    <property type="protein sequence ID" value="KGO31671.1"/>
    <property type="molecule type" value="Genomic_DNA"/>
</dbReference>
<evidence type="ECO:0000256" key="5">
    <source>
        <dbReference type="ARBA" id="ARBA00022741"/>
    </source>
</evidence>
<feature type="domain" description="ABC transporter" evidence="9">
    <location>
        <begin position="22"/>
        <end position="148"/>
    </location>
</feature>
<dbReference type="Proteomes" id="UP000030023">
    <property type="component" value="Unassembled WGS sequence"/>
</dbReference>
<keyword evidence="3" id="KW-0813">Transport</keyword>
<dbReference type="InterPro" id="IPR027417">
    <property type="entry name" value="P-loop_NTPase"/>
</dbReference>
<dbReference type="SUPFAM" id="SSF52540">
    <property type="entry name" value="P-loop containing nucleoside triphosphate hydrolases"/>
    <property type="match status" value="1"/>
</dbReference>
<sequence>MTFSVIAKNISYAFSDGYKIFDDLSFNLERGNWISIVGSNGSGKSTLMRLILGLEDEYSGTINVKDKTAAVFQNPDDQFIGSTVEEELAFGLENEQIKSDQMKKKINSMLDLVGLNGLAGNLLNQLSGGQKQRLAIGSALITDARIIFF</sequence>
<evidence type="ECO:0000256" key="4">
    <source>
        <dbReference type="ARBA" id="ARBA00022475"/>
    </source>
</evidence>
<keyword evidence="6" id="KW-0067">ATP-binding</keyword>
<evidence type="ECO:0000256" key="8">
    <source>
        <dbReference type="ARBA" id="ARBA00023136"/>
    </source>
</evidence>
<reference evidence="10 11" key="1">
    <citation type="journal article" date="2014" name="Antonie Van Leeuwenhoek">
        <title>Oenococcus alcoholitolerans sp. nov., a lactic acid bacteria isolated from cachaca and ethanol fermentation processes.</title>
        <authorList>
            <person name="Badotti F."/>
            <person name="Moreira A.P."/>
            <person name="Tonon L.A."/>
            <person name="de Lucena B.T."/>
            <person name="Gomes Fde C."/>
            <person name="Kruger R."/>
            <person name="Thompson C.C."/>
            <person name="de Morais M.A.Jr."/>
            <person name="Rosa C.A."/>
            <person name="Thompson F.L."/>
        </authorList>
    </citation>
    <scope>NUCLEOTIDE SEQUENCE [LARGE SCALE GENOMIC DNA]</scope>
    <source>
        <strain evidence="10 11">UFRJ-M7.2.18</strain>
    </source>
</reference>
<dbReference type="CDD" id="cd03225">
    <property type="entry name" value="ABC_cobalt_CbiO_domain1"/>
    <property type="match status" value="1"/>
</dbReference>
<keyword evidence="5" id="KW-0547">Nucleotide-binding</keyword>
<comment type="subcellular location">
    <subcellularLocation>
        <location evidence="1">Cell membrane</location>
        <topology evidence="1">Peripheral membrane protein</topology>
    </subcellularLocation>
</comment>
<evidence type="ECO:0000256" key="2">
    <source>
        <dbReference type="ARBA" id="ARBA00005417"/>
    </source>
</evidence>
<evidence type="ECO:0000256" key="7">
    <source>
        <dbReference type="ARBA" id="ARBA00022967"/>
    </source>
</evidence>
<organism evidence="10 11">
    <name type="scientific">Oenococcus alcoholitolerans</name>
    <dbReference type="NCBI Taxonomy" id="931074"/>
    <lineage>
        <taxon>Bacteria</taxon>
        <taxon>Bacillati</taxon>
        <taxon>Bacillota</taxon>
        <taxon>Bacilli</taxon>
        <taxon>Lactobacillales</taxon>
        <taxon>Lactobacillaceae</taxon>
        <taxon>Oenococcus</taxon>
    </lineage>
</organism>
<comment type="caution">
    <text evidence="10">The sequence shown here is derived from an EMBL/GenBank/DDBJ whole genome shotgun (WGS) entry which is preliminary data.</text>
</comment>
<protein>
    <recommendedName>
        <fullName evidence="9">ABC transporter domain-containing protein</fullName>
    </recommendedName>
</protein>
<dbReference type="InterPro" id="IPR015856">
    <property type="entry name" value="ABC_transpr_CbiO/EcfA_su"/>
</dbReference>
<evidence type="ECO:0000256" key="3">
    <source>
        <dbReference type="ARBA" id="ARBA00022448"/>
    </source>
</evidence>
<evidence type="ECO:0000313" key="11">
    <source>
        <dbReference type="Proteomes" id="UP000030023"/>
    </source>
</evidence>
<proteinExistence type="inferred from homology"/>
<name>A0ABR4XR87_9LACO</name>
<keyword evidence="11" id="KW-1185">Reference proteome</keyword>
<dbReference type="PANTHER" id="PTHR43553">
    <property type="entry name" value="HEAVY METAL TRANSPORTER"/>
    <property type="match status" value="1"/>
</dbReference>
<dbReference type="Gene3D" id="3.40.50.300">
    <property type="entry name" value="P-loop containing nucleotide triphosphate hydrolases"/>
    <property type="match status" value="1"/>
</dbReference>
<dbReference type="InterPro" id="IPR003439">
    <property type="entry name" value="ABC_transporter-like_ATP-bd"/>
</dbReference>
<keyword evidence="7" id="KW-1278">Translocase</keyword>
<keyword evidence="4" id="KW-1003">Cell membrane</keyword>
<evidence type="ECO:0000256" key="6">
    <source>
        <dbReference type="ARBA" id="ARBA00022840"/>
    </source>
</evidence>
<dbReference type="InterPro" id="IPR050095">
    <property type="entry name" value="ECF_ABC_transporter_ATP-bd"/>
</dbReference>